<keyword evidence="8" id="KW-1185">Reference proteome</keyword>
<dbReference type="InterPro" id="IPR001747">
    <property type="entry name" value="Vitellogenin_N"/>
</dbReference>
<dbReference type="InterPro" id="IPR011030">
    <property type="entry name" value="Lipovitellin_superhlx_dom"/>
</dbReference>
<dbReference type="Gene3D" id="2.20.80.10">
    <property type="entry name" value="Lipovitellin-phosvitin complex, chain A, domain 4"/>
    <property type="match status" value="1"/>
</dbReference>
<dbReference type="EMBL" id="JAPXFL010000013">
    <property type="protein sequence ID" value="KAK9498024.1"/>
    <property type="molecule type" value="Genomic_DNA"/>
</dbReference>
<evidence type="ECO:0000313" key="7">
    <source>
        <dbReference type="EMBL" id="KAK9498024.1"/>
    </source>
</evidence>
<comment type="caution">
    <text evidence="5">Lacks conserved residue(s) required for the propagation of feature annotation.</text>
</comment>
<dbReference type="Gene3D" id="1.25.10.20">
    <property type="entry name" value="Vitellinogen, superhelical"/>
    <property type="match status" value="1"/>
</dbReference>
<dbReference type="GO" id="GO:0045735">
    <property type="term" value="F:nutrient reservoir activity"/>
    <property type="evidence" value="ECO:0007669"/>
    <property type="project" value="UniProtKB-KW"/>
</dbReference>
<dbReference type="PANTHER" id="PTHR23345">
    <property type="entry name" value="VITELLOGENIN-RELATED"/>
    <property type="match status" value="1"/>
</dbReference>
<keyword evidence="2" id="KW-0964">Secreted</keyword>
<evidence type="ECO:0000256" key="5">
    <source>
        <dbReference type="PROSITE-ProRule" id="PRU00557"/>
    </source>
</evidence>
<feature type="domain" description="Vitellogenin" evidence="6">
    <location>
        <begin position="1"/>
        <end position="224"/>
    </location>
</feature>
<sequence length="795" mass="90541">MLSISTMINSYCKNHEDCQENHSVQTIIEKFESLFNESCKNGLDDDMAYTALKCIGNAGVLTETLLSSVNYCIKNENLPNEIRLAAIQSLRRLPCGSNDNLLISIFKNNSINEELRISSYQHIIRCPSYSILNIIRDVLENEDCNQVGSYVWSHLKTQMSSAYPSRVDIQAMLQDSHLNNKFNKDFRIFSKNYEYSFYLNNYGIGVFYEMNVIFSYKSYIPRNIVSNVTVLIFGEVVNIMEVNVYIEGLEQYVEKIFAESGTFNKDSISHILQIVRVVRNQPNPLKYLIQNLPFKKIFDHLRVSISLKIFGNELKFYRIRGHSDFVNILDNLDPITIIKRFLDGKEMTYESSTMLIDTSYVTPMSSGLPLKLNAIATTAININTMCFVNATVWSTNNALEMNGKLYPSVGLNFEGTLEVDAFFTETGIRFKGLMYTSTAIEGSFEMDTFKLMRLTFNLPLQKSNIFHVETELSLVTDEKFTNLEDLAIGRHKKELCTWKILEEVVGLKLCATSLFPDAVHILQSPILLFTGPINLALVLEKTDPTATKYIVQYETTTDMNKTSVMFEFRTPGSLTKRGMTANIELDTQSQNISLTYTSTRSQLVAEGYYRNSPLEKHVNFALDIDGKKHVDFQIGLDITPAKYGNTYYPKFLLAINDKRIVSLSGSIKWVAKKGISQCDIDIDFQTNRFETIIIGYVRISEASFATRVNLDYRFGGTGQLETVASELEIMDKSTKNLKYYIGQLQIESTAYPYINSITSLKFQKAQNHIDSHLKMVTLSKNDSNVFTRNLGLRTI</sequence>
<dbReference type="PROSITE" id="PS51211">
    <property type="entry name" value="VITELLOGENIN"/>
    <property type="match status" value="1"/>
</dbReference>
<dbReference type="InterPro" id="IPR015255">
    <property type="entry name" value="Vitellinogen_open_b-sht"/>
</dbReference>
<name>A0AAW1CP48_9HEMI</name>
<dbReference type="Pfam" id="PF06448">
    <property type="entry name" value="DUF1081"/>
    <property type="match status" value="1"/>
</dbReference>
<evidence type="ECO:0000256" key="4">
    <source>
        <dbReference type="ARBA" id="ARBA00023180"/>
    </source>
</evidence>
<evidence type="ECO:0000256" key="3">
    <source>
        <dbReference type="ARBA" id="ARBA00023157"/>
    </source>
</evidence>
<dbReference type="Pfam" id="PF09172">
    <property type="entry name" value="Vit_open_b-sht"/>
    <property type="match status" value="1"/>
</dbReference>
<keyword evidence="3" id="KW-1015">Disulfide bond</keyword>
<dbReference type="SUPFAM" id="SSF56968">
    <property type="entry name" value="Lipovitellin-phosvitin complex, beta-sheet shell regions"/>
    <property type="match status" value="1"/>
</dbReference>
<evidence type="ECO:0000256" key="2">
    <source>
        <dbReference type="ARBA" id="ARBA00022525"/>
    </source>
</evidence>
<reference evidence="7 8" key="1">
    <citation type="submission" date="2022-12" db="EMBL/GenBank/DDBJ databases">
        <title>Chromosome-level genome assembly of true bugs.</title>
        <authorList>
            <person name="Ma L."/>
            <person name="Li H."/>
        </authorList>
    </citation>
    <scope>NUCLEOTIDE SEQUENCE [LARGE SCALE GENOMIC DNA]</scope>
    <source>
        <strain evidence="7">Lab_2022b</strain>
    </source>
</reference>
<dbReference type="InterPro" id="IPR009454">
    <property type="entry name" value="Lipid_transpt_open_b-sht"/>
</dbReference>
<comment type="subcellular location">
    <subcellularLocation>
        <location evidence="1">Secreted</location>
    </subcellularLocation>
</comment>
<keyword evidence="4" id="KW-0325">Glycoprotein</keyword>
<evidence type="ECO:0000259" key="6">
    <source>
        <dbReference type="PROSITE" id="PS51211"/>
    </source>
</evidence>
<evidence type="ECO:0000256" key="1">
    <source>
        <dbReference type="ARBA" id="ARBA00004613"/>
    </source>
</evidence>
<dbReference type="SUPFAM" id="SSF48431">
    <property type="entry name" value="Lipovitellin-phosvitin complex, superhelical domain"/>
    <property type="match status" value="1"/>
</dbReference>
<protein>
    <recommendedName>
        <fullName evidence="6">Vitellogenin domain-containing protein</fullName>
    </recommendedName>
</protein>
<dbReference type="Proteomes" id="UP001461498">
    <property type="component" value="Unassembled WGS sequence"/>
</dbReference>
<dbReference type="InterPro" id="IPR015817">
    <property type="entry name" value="Vitellinogen_open_b-sht_sub1"/>
</dbReference>
<gene>
    <name evidence="7" type="ORF">O3M35_003910</name>
</gene>
<proteinExistence type="predicted"/>
<organism evidence="7 8">
    <name type="scientific">Rhynocoris fuscipes</name>
    <dbReference type="NCBI Taxonomy" id="488301"/>
    <lineage>
        <taxon>Eukaryota</taxon>
        <taxon>Metazoa</taxon>
        <taxon>Ecdysozoa</taxon>
        <taxon>Arthropoda</taxon>
        <taxon>Hexapoda</taxon>
        <taxon>Insecta</taxon>
        <taxon>Pterygota</taxon>
        <taxon>Neoptera</taxon>
        <taxon>Paraneoptera</taxon>
        <taxon>Hemiptera</taxon>
        <taxon>Heteroptera</taxon>
        <taxon>Panheteroptera</taxon>
        <taxon>Cimicomorpha</taxon>
        <taxon>Reduviidae</taxon>
        <taxon>Harpactorinae</taxon>
        <taxon>Harpactorini</taxon>
        <taxon>Rhynocoris</taxon>
    </lineage>
</organism>
<dbReference type="Pfam" id="PF01347">
    <property type="entry name" value="Vitellogenin_N"/>
    <property type="match status" value="1"/>
</dbReference>
<dbReference type="GO" id="GO:0005576">
    <property type="term" value="C:extracellular region"/>
    <property type="evidence" value="ECO:0007669"/>
    <property type="project" value="UniProtKB-SubCell"/>
</dbReference>
<dbReference type="SMART" id="SM01169">
    <property type="entry name" value="DUF1943"/>
    <property type="match status" value="1"/>
</dbReference>
<dbReference type="InterPro" id="IPR015819">
    <property type="entry name" value="Lipid_transp_b-sht_shell"/>
</dbReference>
<dbReference type="PANTHER" id="PTHR23345:SF15">
    <property type="entry name" value="VITELLOGENIN 1-RELATED"/>
    <property type="match status" value="1"/>
</dbReference>
<accession>A0AAW1CP48</accession>
<dbReference type="AlphaFoldDB" id="A0AAW1CP48"/>
<comment type="caution">
    <text evidence="7">The sequence shown here is derived from an EMBL/GenBank/DDBJ whole genome shotgun (WGS) entry which is preliminary data.</text>
</comment>
<dbReference type="Gene3D" id="2.20.50.20">
    <property type="entry name" value="Lipovitellin. Chain A, domain 3"/>
    <property type="match status" value="1"/>
</dbReference>
<dbReference type="GO" id="GO:0005319">
    <property type="term" value="F:lipid transporter activity"/>
    <property type="evidence" value="ECO:0007669"/>
    <property type="project" value="InterPro"/>
</dbReference>
<evidence type="ECO:0000313" key="8">
    <source>
        <dbReference type="Proteomes" id="UP001461498"/>
    </source>
</evidence>
<dbReference type="InterPro" id="IPR050733">
    <property type="entry name" value="Vitellogenin/Apolipophorin"/>
</dbReference>